<evidence type="ECO:0000313" key="1">
    <source>
        <dbReference type="EMBL" id="CUU71001.1"/>
    </source>
</evidence>
<sequence>MITDKQRIDRYTKSIETRLENVLTEYEYLIKDWEVLWNNKYKDKRSDDEYCDTRKELYNVREELLKIKDMLINAQN</sequence>
<evidence type="ECO:0000313" key="2">
    <source>
        <dbReference type="Proteomes" id="UP000052237"/>
    </source>
</evidence>
<keyword evidence="2" id="KW-1185">Reference proteome</keyword>
<name>A0A0S4RBI6_CAMHY</name>
<dbReference type="RefSeq" id="WP_059432586.1">
    <property type="nucleotide sequence ID" value="NZ_FAUU01000002.1"/>
</dbReference>
<gene>
    <name evidence="1" type="ORF">ERS686654_00297</name>
</gene>
<dbReference type="AlphaFoldDB" id="A0A0S4RBI6"/>
<comment type="caution">
    <text evidence="1">The sequence shown here is derived from an EMBL/GenBank/DDBJ whole genome shotgun (WGS) entry which is preliminary data.</text>
</comment>
<proteinExistence type="predicted"/>
<protein>
    <submittedName>
        <fullName evidence="1">Uncharacterized protein</fullName>
    </submittedName>
</protein>
<reference evidence="1 2" key="1">
    <citation type="submission" date="2015-11" db="EMBL/GenBank/DDBJ databases">
        <authorList>
            <consortium name="Pathogen Informatics"/>
        </authorList>
    </citation>
    <scope>NUCLEOTIDE SEQUENCE [LARGE SCALE GENOMIC DNA]</scope>
    <source>
        <strain evidence="1 2">006A-0059</strain>
    </source>
</reference>
<accession>A0A0S4RBI6</accession>
<organism evidence="1 2">
    <name type="scientific">Campylobacter hyointestinalis subsp. hyointestinalis</name>
    <dbReference type="NCBI Taxonomy" id="91352"/>
    <lineage>
        <taxon>Bacteria</taxon>
        <taxon>Pseudomonadati</taxon>
        <taxon>Campylobacterota</taxon>
        <taxon>Epsilonproteobacteria</taxon>
        <taxon>Campylobacterales</taxon>
        <taxon>Campylobacteraceae</taxon>
        <taxon>Campylobacter</taxon>
    </lineage>
</organism>
<dbReference type="EMBL" id="FAVB01000001">
    <property type="protein sequence ID" value="CUU71001.1"/>
    <property type="molecule type" value="Genomic_DNA"/>
</dbReference>
<dbReference type="Proteomes" id="UP000052237">
    <property type="component" value="Unassembled WGS sequence"/>
</dbReference>